<proteinExistence type="predicted"/>
<dbReference type="GO" id="GO:0003677">
    <property type="term" value="F:DNA binding"/>
    <property type="evidence" value="ECO:0007669"/>
    <property type="project" value="UniProtKB-KW"/>
</dbReference>
<sequence>MGEDYKFIPAITPTTTNWTAKVVVLEKTSARTAFHSPTKYQNVVLMDMERNKVQATIYDTNIQAFQDQLIPSRTYLISNAAVRLTKPQYRSTVGEVQWTISGRTKVQELQEDHTAFISSAYVFTPFSGLYEHMDSKTDISIIGVAIDIKPKRLVQTRLGTQSWIQDVVLVNQRFETALLTMWDQFVDKECTYITENLNKKPIIVGSHLKVSSFNGISISTKANSTFNFNAPIEQAIQLRAWVEEHIDKLNQMFMKKDYLAITPTKLSSPSKDKVTEIKNIPRLLVLQNYFWVDARAYIRMFNQSFWYMACDICNKISSASFGEVYDCIFCKSAHARACARARVFVELEDSTSSINDTMIGEPAEKMLQCSANKLMALTSPDNQLQVLDEIRITVEESHLFYLKAVKKDGHTDQWKYDIIFMIEPSVTTENVQEVNHPEHLSSTSLISVPHPLPPPAKRMLFEVPSTSISNKRLTEDNHIHGTGSNSIMALSSSATQATKSKEKSPATA</sequence>
<reference evidence="5" key="1">
    <citation type="submission" date="2024-07" db="EMBL/GenBank/DDBJ databases">
        <title>Two chromosome-level genome assemblies of Korean endemic species Abeliophyllum distichum and Forsythia ovata (Oleaceae).</title>
        <authorList>
            <person name="Jang H."/>
        </authorList>
    </citation>
    <scope>NUCLEOTIDE SEQUENCE [LARGE SCALE GENOMIC DNA]</scope>
</reference>
<dbReference type="Gene3D" id="2.40.50.140">
    <property type="entry name" value="Nucleic acid-binding proteins"/>
    <property type="match status" value="3"/>
</dbReference>
<dbReference type="AlphaFoldDB" id="A0ABD1U961"/>
<dbReference type="PANTHER" id="PTHR47165:SF4">
    <property type="entry name" value="OS03G0429900 PROTEIN"/>
    <property type="match status" value="1"/>
</dbReference>
<dbReference type="InterPro" id="IPR012340">
    <property type="entry name" value="NA-bd_OB-fold"/>
</dbReference>
<feature type="domain" description="Replication factor A C-terminal" evidence="3">
    <location>
        <begin position="291"/>
        <end position="417"/>
    </location>
</feature>
<protein>
    <submittedName>
        <fullName evidence="4">Replication protein A 70 kDa DNA-binding subunit B</fullName>
    </submittedName>
</protein>
<evidence type="ECO:0000259" key="2">
    <source>
        <dbReference type="Pfam" id="PF02721"/>
    </source>
</evidence>
<organism evidence="4 5">
    <name type="scientific">Forsythia ovata</name>
    <dbReference type="NCBI Taxonomy" id="205694"/>
    <lineage>
        <taxon>Eukaryota</taxon>
        <taxon>Viridiplantae</taxon>
        <taxon>Streptophyta</taxon>
        <taxon>Embryophyta</taxon>
        <taxon>Tracheophyta</taxon>
        <taxon>Spermatophyta</taxon>
        <taxon>Magnoliopsida</taxon>
        <taxon>eudicotyledons</taxon>
        <taxon>Gunneridae</taxon>
        <taxon>Pentapetalae</taxon>
        <taxon>asterids</taxon>
        <taxon>lamiids</taxon>
        <taxon>Lamiales</taxon>
        <taxon>Oleaceae</taxon>
        <taxon>Forsythieae</taxon>
        <taxon>Forsythia</taxon>
    </lineage>
</organism>
<evidence type="ECO:0000259" key="3">
    <source>
        <dbReference type="Pfam" id="PF08646"/>
    </source>
</evidence>
<keyword evidence="5" id="KW-1185">Reference proteome</keyword>
<comment type="caution">
    <text evidence="4">The sequence shown here is derived from an EMBL/GenBank/DDBJ whole genome shotgun (WGS) entry which is preliminary data.</text>
</comment>
<feature type="region of interest" description="Disordered" evidence="1">
    <location>
        <begin position="475"/>
        <end position="508"/>
    </location>
</feature>
<dbReference type="Pfam" id="PF08646">
    <property type="entry name" value="Rep_fac-A_C"/>
    <property type="match status" value="1"/>
</dbReference>
<gene>
    <name evidence="4" type="ORF">Fot_25486</name>
</gene>
<dbReference type="Pfam" id="PF02721">
    <property type="entry name" value="DUF223"/>
    <property type="match status" value="1"/>
</dbReference>
<feature type="compositionally biased region" description="Polar residues" evidence="1">
    <location>
        <begin position="482"/>
        <end position="498"/>
    </location>
</feature>
<dbReference type="InterPro" id="IPR003871">
    <property type="entry name" value="RFA1B/D_OB_1st"/>
</dbReference>
<evidence type="ECO:0000313" key="4">
    <source>
        <dbReference type="EMBL" id="KAL2521563.1"/>
    </source>
</evidence>
<dbReference type="SUPFAM" id="SSF50249">
    <property type="entry name" value="Nucleic acid-binding proteins"/>
    <property type="match status" value="3"/>
</dbReference>
<accession>A0ABD1U961</accession>
<evidence type="ECO:0000256" key="1">
    <source>
        <dbReference type="SAM" id="MobiDB-lite"/>
    </source>
</evidence>
<dbReference type="Proteomes" id="UP001604277">
    <property type="component" value="Unassembled WGS sequence"/>
</dbReference>
<dbReference type="InterPro" id="IPR013955">
    <property type="entry name" value="Rep_factor-A_C"/>
</dbReference>
<feature type="compositionally biased region" description="Basic and acidic residues" evidence="1">
    <location>
        <begin position="499"/>
        <end position="508"/>
    </location>
</feature>
<dbReference type="PANTHER" id="PTHR47165">
    <property type="entry name" value="OS03G0429900 PROTEIN"/>
    <property type="match status" value="1"/>
</dbReference>
<keyword evidence="4" id="KW-0238">DNA-binding</keyword>
<name>A0ABD1U961_9LAMI</name>
<feature type="domain" description="Replication protein A 70 kDa DNA-binding subunit B/D first OB fold" evidence="2">
    <location>
        <begin position="5"/>
        <end position="107"/>
    </location>
</feature>
<dbReference type="EMBL" id="JBFOLJ010000007">
    <property type="protein sequence ID" value="KAL2521563.1"/>
    <property type="molecule type" value="Genomic_DNA"/>
</dbReference>
<evidence type="ECO:0000313" key="5">
    <source>
        <dbReference type="Proteomes" id="UP001604277"/>
    </source>
</evidence>